<dbReference type="AlphaFoldDB" id="A0AAV4XN29"/>
<comment type="caution">
    <text evidence="1">The sequence shown here is derived from an EMBL/GenBank/DDBJ whole genome shotgun (WGS) entry which is preliminary data.</text>
</comment>
<proteinExistence type="predicted"/>
<accession>A0AAV4XN29</accession>
<name>A0AAV4XN29_CAEEX</name>
<dbReference type="Proteomes" id="UP001054945">
    <property type="component" value="Unassembled WGS sequence"/>
</dbReference>
<keyword evidence="2" id="KW-1185">Reference proteome</keyword>
<sequence>MFTCMAERCGGRVCTSLSGTLSPLACLIWLTEKVESSSLHSSPGPEMALTTGFSVFKVMLSPLTSHFDMSFASEIRYLERKKPGEG</sequence>
<dbReference type="EMBL" id="BPLR01018055">
    <property type="protein sequence ID" value="GIY96507.1"/>
    <property type="molecule type" value="Genomic_DNA"/>
</dbReference>
<reference evidence="1 2" key="1">
    <citation type="submission" date="2021-06" db="EMBL/GenBank/DDBJ databases">
        <title>Caerostris extrusa draft genome.</title>
        <authorList>
            <person name="Kono N."/>
            <person name="Arakawa K."/>
        </authorList>
    </citation>
    <scope>NUCLEOTIDE SEQUENCE [LARGE SCALE GENOMIC DNA]</scope>
</reference>
<gene>
    <name evidence="1" type="ORF">CEXT_15861</name>
</gene>
<evidence type="ECO:0000313" key="1">
    <source>
        <dbReference type="EMBL" id="GIY96507.1"/>
    </source>
</evidence>
<protein>
    <submittedName>
        <fullName evidence="1">Uncharacterized protein</fullName>
    </submittedName>
</protein>
<organism evidence="1 2">
    <name type="scientific">Caerostris extrusa</name>
    <name type="common">Bark spider</name>
    <name type="synonym">Caerostris bankana</name>
    <dbReference type="NCBI Taxonomy" id="172846"/>
    <lineage>
        <taxon>Eukaryota</taxon>
        <taxon>Metazoa</taxon>
        <taxon>Ecdysozoa</taxon>
        <taxon>Arthropoda</taxon>
        <taxon>Chelicerata</taxon>
        <taxon>Arachnida</taxon>
        <taxon>Araneae</taxon>
        <taxon>Araneomorphae</taxon>
        <taxon>Entelegynae</taxon>
        <taxon>Araneoidea</taxon>
        <taxon>Araneidae</taxon>
        <taxon>Caerostris</taxon>
    </lineage>
</organism>
<evidence type="ECO:0000313" key="2">
    <source>
        <dbReference type="Proteomes" id="UP001054945"/>
    </source>
</evidence>